<evidence type="ECO:0000256" key="10">
    <source>
        <dbReference type="SAM" id="MobiDB-lite"/>
    </source>
</evidence>
<evidence type="ECO:0000256" key="8">
    <source>
        <dbReference type="ARBA" id="ARBA00023242"/>
    </source>
</evidence>
<keyword evidence="12" id="KW-1185">Reference proteome</keyword>
<keyword evidence="5" id="KW-0007">Acetylation</keyword>
<evidence type="ECO:0000256" key="4">
    <source>
        <dbReference type="ARBA" id="ARBA00022763"/>
    </source>
</evidence>
<keyword evidence="4" id="KW-0227">DNA damage</keyword>
<proteinExistence type="predicted"/>
<feature type="compositionally biased region" description="Acidic residues" evidence="10">
    <location>
        <begin position="242"/>
        <end position="264"/>
    </location>
</feature>
<sequence>MSAEIQNALIQALNKLPSNNGSYVVYHFVTKPVLCKYPIELNLSGMFSQSSKVHRLIIVAHERSNGKPALVCGLEAMEYKMKTTDAAPSIAYVSKIDTTGYKAPAPITAILIESYLSSLKECNIHIFARAQPQYLFPESVKNASKRAQSDRGLIAWWLRAISNTPFSSTIDAWWNVPGVDDEDSAKREIRVTHKIESQQIRWHYGYPYDDTADAKSVIPNFPDDAKARLLKSYAGYDKKDDSEEEEEEEEEDVDNVEDESDNEGQEGVTKSKEVTSADSQNTSSTPEDIPSDDEGAVEDDESKNEFKDIVDNNDPQSMTVREFWQLLSIGEECGAGKLTGFFIIKCGSVTSADIATVPSPTTITSEQFTVIWNKLMSLDFSSEESNVKSTLSINSSIAESIQETSYTPTKVNPTGQPVEKTLKRPLQEVKQPIPAVNVLGGSFIKRKRT</sequence>
<feature type="compositionally biased region" description="Acidic residues" evidence="10">
    <location>
        <begin position="289"/>
        <end position="302"/>
    </location>
</feature>
<dbReference type="SMART" id="SM01250">
    <property type="entry name" value="KAT11"/>
    <property type="match status" value="1"/>
</dbReference>
<organism evidence="11 12">
    <name type="scientific">Mortierella isabellina</name>
    <name type="common">Filamentous fungus</name>
    <name type="synonym">Umbelopsis isabellina</name>
    <dbReference type="NCBI Taxonomy" id="91625"/>
    <lineage>
        <taxon>Eukaryota</taxon>
        <taxon>Fungi</taxon>
        <taxon>Fungi incertae sedis</taxon>
        <taxon>Mucoromycota</taxon>
        <taxon>Mucoromycotina</taxon>
        <taxon>Umbelopsidomycetes</taxon>
        <taxon>Umbelopsidales</taxon>
        <taxon>Umbelopsidaceae</taxon>
        <taxon>Umbelopsis</taxon>
    </lineage>
</organism>
<feature type="compositionally biased region" description="Polar residues" evidence="10">
    <location>
        <begin position="276"/>
        <end position="286"/>
    </location>
</feature>
<keyword evidence="6" id="KW-0805">Transcription regulation</keyword>
<protein>
    <recommendedName>
        <fullName evidence="2">histone acetyltransferase</fullName>
        <ecNumber evidence="2">2.3.1.48</ecNumber>
    </recommendedName>
</protein>
<dbReference type="EC" id="2.3.1.48" evidence="2"/>
<keyword evidence="3" id="KW-0808">Transferase</keyword>
<evidence type="ECO:0000256" key="9">
    <source>
        <dbReference type="ARBA" id="ARBA00048940"/>
    </source>
</evidence>
<evidence type="ECO:0000256" key="5">
    <source>
        <dbReference type="ARBA" id="ARBA00022990"/>
    </source>
</evidence>
<dbReference type="AlphaFoldDB" id="A0A8H7Q3Z8"/>
<dbReference type="PANTHER" id="PTHR31571">
    <property type="entry name" value="ALTERED INHERITANCE OF MITOCHONDRIA PROTEIN 6"/>
    <property type="match status" value="1"/>
</dbReference>
<dbReference type="PROSITE" id="PS51728">
    <property type="entry name" value="RTT109_HAT"/>
    <property type="match status" value="1"/>
</dbReference>
<evidence type="ECO:0000256" key="3">
    <source>
        <dbReference type="ARBA" id="ARBA00022679"/>
    </source>
</evidence>
<dbReference type="Proteomes" id="UP000654370">
    <property type="component" value="Unassembled WGS sequence"/>
</dbReference>
<evidence type="ECO:0000256" key="1">
    <source>
        <dbReference type="ARBA" id="ARBA00004123"/>
    </source>
</evidence>
<evidence type="ECO:0000256" key="7">
    <source>
        <dbReference type="ARBA" id="ARBA00023163"/>
    </source>
</evidence>
<evidence type="ECO:0000256" key="2">
    <source>
        <dbReference type="ARBA" id="ARBA00013184"/>
    </source>
</evidence>
<comment type="catalytic activity">
    <reaction evidence="9">
        <text>L-lysyl-[histone] + acetyl-CoA = N(6)-acetyl-L-lysyl-[histone] + CoA + H(+)</text>
        <dbReference type="Rhea" id="RHEA:21992"/>
        <dbReference type="Rhea" id="RHEA-COMP:9845"/>
        <dbReference type="Rhea" id="RHEA-COMP:11338"/>
        <dbReference type="ChEBI" id="CHEBI:15378"/>
        <dbReference type="ChEBI" id="CHEBI:29969"/>
        <dbReference type="ChEBI" id="CHEBI:57287"/>
        <dbReference type="ChEBI" id="CHEBI:57288"/>
        <dbReference type="ChEBI" id="CHEBI:61930"/>
        <dbReference type="EC" id="2.3.1.48"/>
    </reaction>
    <physiologicalReaction direction="left-to-right" evidence="9">
        <dbReference type="Rhea" id="RHEA:21993"/>
    </physiologicalReaction>
</comment>
<dbReference type="InterPro" id="IPR013178">
    <property type="entry name" value="Histone_AcTrfase_Rtt109/CBP"/>
</dbReference>
<name>A0A8H7Q3Z8_MORIS</name>
<dbReference type="PANTHER" id="PTHR31571:SF2">
    <property type="entry name" value="HISTONE ACETYLTRANSFERASE RTT109"/>
    <property type="match status" value="1"/>
</dbReference>
<dbReference type="InterPro" id="IPR016849">
    <property type="entry name" value="Rtt109"/>
</dbReference>
<comment type="subcellular location">
    <subcellularLocation>
        <location evidence="1">Nucleus</location>
    </subcellularLocation>
</comment>
<dbReference type="GO" id="GO:0006355">
    <property type="term" value="P:regulation of DNA-templated transcription"/>
    <property type="evidence" value="ECO:0007669"/>
    <property type="project" value="InterPro"/>
</dbReference>
<feature type="region of interest" description="Disordered" evidence="10">
    <location>
        <begin position="235"/>
        <end position="313"/>
    </location>
</feature>
<gene>
    <name evidence="11" type="ORF">INT43_000801</name>
</gene>
<dbReference type="GO" id="GO:0005634">
    <property type="term" value="C:nucleus"/>
    <property type="evidence" value="ECO:0007669"/>
    <property type="project" value="UniProtKB-SubCell"/>
</dbReference>
<evidence type="ECO:0000313" key="11">
    <source>
        <dbReference type="EMBL" id="KAG2184888.1"/>
    </source>
</evidence>
<keyword evidence="8" id="KW-0539">Nucleus</keyword>
<dbReference type="Pfam" id="PF08214">
    <property type="entry name" value="HAT_KAT11"/>
    <property type="match status" value="2"/>
</dbReference>
<accession>A0A8H7Q3Z8</accession>
<comment type="caution">
    <text evidence="11">The sequence shown here is derived from an EMBL/GenBank/DDBJ whole genome shotgun (WGS) entry which is preliminary data.</text>
</comment>
<dbReference type="GO" id="GO:0032931">
    <property type="term" value="F:histone H3K56 acetyltransferase activity"/>
    <property type="evidence" value="ECO:0007669"/>
    <property type="project" value="TreeGrafter"/>
</dbReference>
<dbReference type="InterPro" id="IPR051236">
    <property type="entry name" value="HAT_RTT109-like"/>
</dbReference>
<evidence type="ECO:0000313" key="12">
    <source>
        <dbReference type="Proteomes" id="UP000654370"/>
    </source>
</evidence>
<dbReference type="OrthoDB" id="3361892at2759"/>
<reference evidence="11" key="1">
    <citation type="submission" date="2020-12" db="EMBL/GenBank/DDBJ databases">
        <title>Metabolic potential, ecology and presence of endohyphal bacteria is reflected in genomic diversity of Mucoromycotina.</title>
        <authorList>
            <person name="Muszewska A."/>
            <person name="Okrasinska A."/>
            <person name="Steczkiewicz K."/>
            <person name="Drgas O."/>
            <person name="Orlowska M."/>
            <person name="Perlinska-Lenart U."/>
            <person name="Aleksandrzak-Piekarczyk T."/>
            <person name="Szatraj K."/>
            <person name="Zielenkiewicz U."/>
            <person name="Pilsyk S."/>
            <person name="Malc E."/>
            <person name="Mieczkowski P."/>
            <person name="Kruszewska J.S."/>
            <person name="Biernat P."/>
            <person name="Pawlowska J."/>
        </authorList>
    </citation>
    <scope>NUCLEOTIDE SEQUENCE</scope>
    <source>
        <strain evidence="11">WA0000067209</strain>
    </source>
</reference>
<dbReference type="GO" id="GO:0006974">
    <property type="term" value="P:DNA damage response"/>
    <property type="evidence" value="ECO:0007669"/>
    <property type="project" value="UniProtKB-KW"/>
</dbReference>
<keyword evidence="7" id="KW-0804">Transcription</keyword>
<dbReference type="EMBL" id="JAEPQZ010000002">
    <property type="protein sequence ID" value="KAG2184888.1"/>
    <property type="molecule type" value="Genomic_DNA"/>
</dbReference>
<evidence type="ECO:0000256" key="6">
    <source>
        <dbReference type="ARBA" id="ARBA00023015"/>
    </source>
</evidence>